<evidence type="ECO:0000313" key="2">
    <source>
        <dbReference type="Proteomes" id="UP000184144"/>
    </source>
</evidence>
<evidence type="ECO:0008006" key="3">
    <source>
        <dbReference type="Google" id="ProtNLM"/>
    </source>
</evidence>
<sequence>MPRGMASCPSCREVDARERLRMTILLGLAMGQTRVQDSTPFVAQTQITINPFSRDRTLFDSGAAFGRDSAEIPLSGTGTSGETVQLRFVCEDGTSSNWVDTVVIPATGDWEATATHPRRANWIRPEVRIKSEPATRAVGANRFGVGHVVALWGQSEVVRIRSLAHDQIAAEQLLADDMVQAIWMDGVPVLKHLTDADPHTAALAAMANVFLEERPNDKVAIVFHAVSGTGFRELVDDSNAGRSWQDDAALHAFATADGQHVGLPAVSWFASPGALAEHYDDALFPLFTGKKLDGSAVTFPAQITYGASGSYTADHWFGELYDPAHTRWVPFGPHRFDISKDMQSATVTALGAMQDNLSNKQAARLAWRAMVGNANAGTWFLPLGPEPLAYRNGEPDGMGSWVDQSHPTGDHDDGAALYARLTAHAILQSSGLTGWSVPEFDMCSWEPSGTYVEVWSSAGPVTTLRATRNEVALGAGLAHWTDVFGWQINGSPASRAELVQGRVRIYPETGSFSATDVISFGEGGATGAVKFPEDLYAETYKNLPIVDVGAARVDGISVRPLPSVAILANTLVATTPSFVTGPSGPHFKDTVTLGAGVGEIQFALDLAMSVPSSGSRTLMTTTGNYLKLEVLPSGSLRVRVRDADGAVKVNNIQTASGVISDLVRSKIVLSVDMNNGFARIWVDEVQVMDEAFTPGSGVVPDNRILLLLATANGSYQVEGTIHQLDVWKSASSDGSDPVGAGYKTLVGPPAAVNADAWKLGADAI</sequence>
<reference evidence="2" key="1">
    <citation type="submission" date="2016-11" db="EMBL/GenBank/DDBJ databases">
        <authorList>
            <person name="Varghese N."/>
            <person name="Submissions S."/>
        </authorList>
    </citation>
    <scope>NUCLEOTIDE SEQUENCE [LARGE SCALE GENOMIC DNA]</scope>
    <source>
        <strain evidence="2">DSM 100566</strain>
    </source>
</reference>
<organism evidence="1 2">
    <name type="scientific">Litoreibacter ascidiaceicola</name>
    <dbReference type="NCBI Taxonomy" id="1486859"/>
    <lineage>
        <taxon>Bacteria</taxon>
        <taxon>Pseudomonadati</taxon>
        <taxon>Pseudomonadota</taxon>
        <taxon>Alphaproteobacteria</taxon>
        <taxon>Rhodobacterales</taxon>
        <taxon>Roseobacteraceae</taxon>
        <taxon>Litoreibacter</taxon>
    </lineage>
</organism>
<dbReference type="AlphaFoldDB" id="A0A1M5B8F2"/>
<dbReference type="EMBL" id="FQUV01000005">
    <property type="protein sequence ID" value="SHF38715.1"/>
    <property type="molecule type" value="Genomic_DNA"/>
</dbReference>
<proteinExistence type="predicted"/>
<gene>
    <name evidence="1" type="ORF">SAMN05444273_105365</name>
</gene>
<protein>
    <recommendedName>
        <fullName evidence="3">Concanavalin A-like lectin/glucanases superfamily protein</fullName>
    </recommendedName>
</protein>
<accession>A0A1M5B8F2</accession>
<dbReference type="Gene3D" id="2.60.120.200">
    <property type="match status" value="1"/>
</dbReference>
<keyword evidence="2" id="KW-1185">Reference proteome</keyword>
<name>A0A1M5B8F2_9RHOB</name>
<dbReference type="Proteomes" id="UP000184144">
    <property type="component" value="Unassembled WGS sequence"/>
</dbReference>
<evidence type="ECO:0000313" key="1">
    <source>
        <dbReference type="EMBL" id="SHF38715.1"/>
    </source>
</evidence>